<dbReference type="PIRSF" id="PIRSF006107">
    <property type="entry name" value="PhpActrans_proteobac"/>
    <property type="match status" value="1"/>
</dbReference>
<dbReference type="InterPro" id="IPR016475">
    <property type="entry name" value="P-Actrans_bac"/>
</dbReference>
<keyword evidence="9 16" id="KW-0808">Transferase</keyword>
<dbReference type="Pfam" id="PF01515">
    <property type="entry name" value="PTA_PTB"/>
    <property type="match status" value="1"/>
</dbReference>
<comment type="similarity">
    <text evidence="5">In the N-terminal section; belongs to the CobB/CobQ family.</text>
</comment>
<comment type="catalytic activity">
    <reaction evidence="1">
        <text>acetyl-CoA + phosphate = acetyl phosphate + CoA</text>
        <dbReference type="Rhea" id="RHEA:19521"/>
        <dbReference type="ChEBI" id="CHEBI:22191"/>
        <dbReference type="ChEBI" id="CHEBI:43474"/>
        <dbReference type="ChEBI" id="CHEBI:57287"/>
        <dbReference type="ChEBI" id="CHEBI:57288"/>
        <dbReference type="EC" id="2.3.1.8"/>
    </reaction>
</comment>
<evidence type="ECO:0000256" key="4">
    <source>
        <dbReference type="ARBA" id="ARBA00008756"/>
    </source>
</evidence>
<evidence type="ECO:0000256" key="13">
    <source>
        <dbReference type="SAM" id="MobiDB-lite"/>
    </source>
</evidence>
<dbReference type="NCBIfam" id="TIGR00651">
    <property type="entry name" value="pta"/>
    <property type="match status" value="1"/>
</dbReference>
<name>A0A916NNH1_9MICO</name>
<evidence type="ECO:0000256" key="9">
    <source>
        <dbReference type="ARBA" id="ARBA00022679"/>
    </source>
</evidence>
<evidence type="ECO:0000256" key="6">
    <source>
        <dbReference type="ARBA" id="ARBA00012707"/>
    </source>
</evidence>
<evidence type="ECO:0000259" key="15">
    <source>
        <dbReference type="Pfam" id="PF07085"/>
    </source>
</evidence>
<comment type="subcellular location">
    <subcellularLocation>
        <location evidence="2">Cytoplasm</location>
    </subcellularLocation>
</comment>
<organism evidence="16 17">
    <name type="scientific">Leucobacter soli</name>
    <dbReference type="NCBI Taxonomy" id="2812850"/>
    <lineage>
        <taxon>Bacteria</taxon>
        <taxon>Bacillati</taxon>
        <taxon>Actinomycetota</taxon>
        <taxon>Actinomycetes</taxon>
        <taxon>Micrococcales</taxon>
        <taxon>Microbacteriaceae</taxon>
        <taxon>Leucobacter</taxon>
    </lineage>
</organism>
<reference evidence="16" key="1">
    <citation type="submission" date="2021-06" db="EMBL/GenBank/DDBJ databases">
        <authorList>
            <person name="Criscuolo A."/>
        </authorList>
    </citation>
    <scope>NUCLEOTIDE SEQUENCE</scope>
    <source>
        <strain evidence="16">CIP111803</strain>
    </source>
</reference>
<protein>
    <recommendedName>
        <fullName evidence="7">Phosphate acetyltransferase</fullName>
        <ecNumber evidence="6">2.3.1.8</ecNumber>
    </recommendedName>
    <alternativeName>
        <fullName evidence="11">Phosphotransacetylase</fullName>
    </alternativeName>
</protein>
<sequence length="743" mass="77808">MVASLYLTSAEGRTGKSAIALGVLDALLVDAPRVGVFRPLIRDRRARDRVLELLRSKATAEAPYESCIGATYEEAHEDPDAALARIVSAYRELQRSCDAVLVVGSDFTDVAVPTELTFNARIAANLDAPVMLILGGRCHDGPETLGQSSPRSAAELARVAELGLHELRAAHATVLAVLVNRADPEALDGIVEAVAEALPPETPVWAVPEEVALVAPPVATVIDAVEGELLCGGGTDAGDGSGGEMLSREVRRIVIAGMAMEHVLPRLLEGSAVVVAADRAETLLAVVMAHEAPTFPSLAAVVLNGDFELSHDVERLLDGIGSSLPVIRTSLGTFDTAQRITQARGLLSEDAPARLDTVIGLFREHVDAALLRERLQLHRGGVRTPTMFAYELFERAALAGSRIVLPEGYDDRILRAASVLLARGTARLIVLGDEAEVRARAARLGLVLDGAEVVDPATSPLREEFVAELLRLRGAKGLTRGAAEDQVADATVFGTMMVQLGLADGMVSGAAHTTAHTIRPALQIIRTRPGVSVVSSVFFMALADRVLVYGDCAVNPDPTAEQLADIAISSAETAAQFGVEPRVAMLSYSTGGSGAGADVDKVRRATELAQAMRPDLQIEGPMQYDAAADPAVAVVKLPGSRVAGRATVFVFPDLNTGNNTYKAVQRSAGAVAVGPVLQGLNRPVNDLSRGATVDDIVSTVAITAIQAAASSPRHPAAAEAPFPRHPAAAEGGSQDPTRLETGV</sequence>
<feature type="domain" description="Phosphate acetyl/butaryl transferase" evidence="14">
    <location>
        <begin position="387"/>
        <end position="704"/>
    </location>
</feature>
<evidence type="ECO:0000256" key="10">
    <source>
        <dbReference type="ARBA" id="ARBA00023315"/>
    </source>
</evidence>
<dbReference type="RefSeq" id="WP_218115299.1">
    <property type="nucleotide sequence ID" value="NZ_CAJVAP010000017.1"/>
</dbReference>
<comment type="function">
    <text evidence="12">Involved in acetate metabolism.</text>
</comment>
<dbReference type="Proteomes" id="UP000693892">
    <property type="component" value="Unassembled WGS sequence"/>
</dbReference>
<evidence type="ECO:0000256" key="1">
    <source>
        <dbReference type="ARBA" id="ARBA00000705"/>
    </source>
</evidence>
<evidence type="ECO:0000256" key="12">
    <source>
        <dbReference type="ARBA" id="ARBA00049955"/>
    </source>
</evidence>
<evidence type="ECO:0000256" key="5">
    <source>
        <dbReference type="ARBA" id="ARBA00009786"/>
    </source>
</evidence>
<dbReference type="InterPro" id="IPR004614">
    <property type="entry name" value="P_AcTrfase"/>
</dbReference>
<dbReference type="NCBIfam" id="NF007233">
    <property type="entry name" value="PRK09653.1"/>
    <property type="match status" value="1"/>
</dbReference>
<evidence type="ECO:0000256" key="8">
    <source>
        <dbReference type="ARBA" id="ARBA00022490"/>
    </source>
</evidence>
<dbReference type="FunFam" id="3.40.50.10750:FF:000001">
    <property type="entry name" value="Phosphate acetyltransferase"/>
    <property type="match status" value="1"/>
</dbReference>
<dbReference type="InterPro" id="IPR050500">
    <property type="entry name" value="Phos_Acetyltrans/Butyryltrans"/>
</dbReference>
<dbReference type="InterPro" id="IPR010766">
    <property type="entry name" value="DRTGG"/>
</dbReference>
<feature type="compositionally biased region" description="Low complexity" evidence="13">
    <location>
        <begin position="710"/>
        <end position="721"/>
    </location>
</feature>
<evidence type="ECO:0000256" key="3">
    <source>
        <dbReference type="ARBA" id="ARBA00004989"/>
    </source>
</evidence>
<evidence type="ECO:0000259" key="14">
    <source>
        <dbReference type="Pfam" id="PF01515"/>
    </source>
</evidence>
<evidence type="ECO:0000256" key="11">
    <source>
        <dbReference type="ARBA" id="ARBA00031108"/>
    </source>
</evidence>
<accession>A0A916NNH1</accession>
<evidence type="ECO:0000313" key="16">
    <source>
        <dbReference type="EMBL" id="CAG7612923.1"/>
    </source>
</evidence>
<dbReference type="EMBL" id="CAJVAP010000017">
    <property type="protein sequence ID" value="CAG7612923.1"/>
    <property type="molecule type" value="Genomic_DNA"/>
</dbReference>
<dbReference type="AlphaFoldDB" id="A0A916NNH1"/>
<feature type="region of interest" description="Disordered" evidence="13">
    <location>
        <begin position="710"/>
        <end position="743"/>
    </location>
</feature>
<dbReference type="Pfam" id="PF07085">
    <property type="entry name" value="DRTGG"/>
    <property type="match status" value="1"/>
</dbReference>
<keyword evidence="8" id="KW-0963">Cytoplasm</keyword>
<dbReference type="Pfam" id="PF13500">
    <property type="entry name" value="AAA_26"/>
    <property type="match status" value="1"/>
</dbReference>
<feature type="domain" description="DRTGG" evidence="15">
    <location>
        <begin position="242"/>
        <end position="343"/>
    </location>
</feature>
<gene>
    <name evidence="16" type="primary">pta</name>
    <name evidence="16" type="ORF">LEUCIP111803_01624</name>
</gene>
<comment type="pathway">
    <text evidence="3">Metabolic intermediate biosynthesis; acetyl-CoA biosynthesis; acetyl-CoA from acetate: step 2/2.</text>
</comment>
<evidence type="ECO:0000313" key="17">
    <source>
        <dbReference type="Proteomes" id="UP000693892"/>
    </source>
</evidence>
<comment type="similarity">
    <text evidence="4">In the C-terminal section; belongs to the phosphate acetyltransferase and butyryltransferase family.</text>
</comment>
<dbReference type="PANTHER" id="PTHR43356:SF3">
    <property type="entry name" value="PHOSPHATE ACETYLTRANSFERASE"/>
    <property type="match status" value="1"/>
</dbReference>
<evidence type="ECO:0000256" key="2">
    <source>
        <dbReference type="ARBA" id="ARBA00004496"/>
    </source>
</evidence>
<comment type="caution">
    <text evidence="16">The sequence shown here is derived from an EMBL/GenBank/DDBJ whole genome shotgun (WGS) entry which is preliminary data.</text>
</comment>
<proteinExistence type="inferred from homology"/>
<keyword evidence="10 16" id="KW-0012">Acyltransferase</keyword>
<dbReference type="EC" id="2.3.1.8" evidence="6"/>
<evidence type="ECO:0000256" key="7">
    <source>
        <dbReference type="ARBA" id="ARBA00021528"/>
    </source>
</evidence>
<dbReference type="GO" id="GO:0008959">
    <property type="term" value="F:phosphate acetyltransferase activity"/>
    <property type="evidence" value="ECO:0007669"/>
    <property type="project" value="UniProtKB-EC"/>
</dbReference>
<dbReference type="NCBIfam" id="NF004167">
    <property type="entry name" value="PRK05632.1"/>
    <property type="match status" value="1"/>
</dbReference>
<dbReference type="PANTHER" id="PTHR43356">
    <property type="entry name" value="PHOSPHATE ACETYLTRANSFERASE"/>
    <property type="match status" value="1"/>
</dbReference>
<keyword evidence="17" id="KW-1185">Reference proteome</keyword>
<dbReference type="InterPro" id="IPR002505">
    <property type="entry name" value="PTA_PTB"/>
</dbReference>